<feature type="transmembrane region" description="Helical" evidence="1">
    <location>
        <begin position="202"/>
        <end position="221"/>
    </location>
</feature>
<feature type="transmembrane region" description="Helical" evidence="1">
    <location>
        <begin position="248"/>
        <end position="272"/>
    </location>
</feature>
<feature type="transmembrane region" description="Helical" evidence="1">
    <location>
        <begin position="72"/>
        <end position="93"/>
    </location>
</feature>
<dbReference type="Proteomes" id="UP000294933">
    <property type="component" value="Unassembled WGS sequence"/>
</dbReference>
<dbReference type="AlphaFoldDB" id="A0A4Y7QJF6"/>
<dbReference type="VEuPathDB" id="FungiDB:BD410DRAFT_781677"/>
<feature type="transmembrane region" description="Helical" evidence="1">
    <location>
        <begin position="354"/>
        <end position="376"/>
    </location>
</feature>
<sequence>MRDDEELHLAATLDYVLAYSPAVLAILGAQLVASTSSLRYWLAVCAIPSSGTIPNEEPIPAIQPQPAGRQPWWRGVLTKAAVVVFGVALYSTYRAIGREAPEVDATLSVILIPLAIGATTYLFSTYSALPSISVHRNSAGALVNIQSKSTNFKTLTMVYLFLSIAICVGTFIAESDVFTTFTFFASIVVFSRWCMRVTSLRAFAIIFAIIFACDIVLIAPLTDMLLSKSGKGDENSPNSAVKQSLERFMVYAMWINAATCSSLTVSLASFCLRFDYHIHLEHSVNLSLKPFAVDKVLSMPGFGPGAVVPSRIPTGFSKPYFFTSMVTFIFAATTTLACLQFLGITLDHMTANMFILVAAGAIFFLHLLAVISMAGLRGEWQILSQYKEEWICKPIPAKSDINLDEGSGGKLESVPLLEHSSDAN</sequence>
<reference evidence="2 3" key="1">
    <citation type="submission" date="2018-06" db="EMBL/GenBank/DDBJ databases">
        <title>A transcriptomic atlas of mushroom development highlights an independent origin of complex multicellularity.</title>
        <authorList>
            <consortium name="DOE Joint Genome Institute"/>
            <person name="Krizsan K."/>
            <person name="Almasi E."/>
            <person name="Merenyi Z."/>
            <person name="Sahu N."/>
            <person name="Viragh M."/>
            <person name="Koszo T."/>
            <person name="Mondo S."/>
            <person name="Kiss B."/>
            <person name="Balint B."/>
            <person name="Kues U."/>
            <person name="Barry K."/>
            <person name="Hegedus J.C."/>
            <person name="Henrissat B."/>
            <person name="Johnson J."/>
            <person name="Lipzen A."/>
            <person name="Ohm R."/>
            <person name="Nagy I."/>
            <person name="Pangilinan J."/>
            <person name="Yan J."/>
            <person name="Xiong Y."/>
            <person name="Grigoriev I.V."/>
            <person name="Hibbett D.S."/>
            <person name="Nagy L.G."/>
        </authorList>
    </citation>
    <scope>NUCLEOTIDE SEQUENCE [LARGE SCALE GENOMIC DNA]</scope>
    <source>
        <strain evidence="2 3">SZMC22713</strain>
    </source>
</reference>
<keyword evidence="1" id="KW-0472">Membrane</keyword>
<protein>
    <submittedName>
        <fullName evidence="2">Uncharacterized protein</fullName>
    </submittedName>
</protein>
<evidence type="ECO:0000313" key="2">
    <source>
        <dbReference type="EMBL" id="TDL27784.1"/>
    </source>
</evidence>
<feature type="transmembrane region" description="Helical" evidence="1">
    <location>
        <begin position="157"/>
        <end position="190"/>
    </location>
</feature>
<evidence type="ECO:0000313" key="3">
    <source>
        <dbReference type="Proteomes" id="UP000294933"/>
    </source>
</evidence>
<dbReference type="EMBL" id="ML170158">
    <property type="protein sequence ID" value="TDL27784.1"/>
    <property type="molecule type" value="Genomic_DNA"/>
</dbReference>
<gene>
    <name evidence="2" type="ORF">BD410DRAFT_781677</name>
</gene>
<accession>A0A4Y7QJF6</accession>
<keyword evidence="3" id="KW-1185">Reference proteome</keyword>
<feature type="transmembrane region" description="Helical" evidence="1">
    <location>
        <begin position="320"/>
        <end position="342"/>
    </location>
</feature>
<evidence type="ECO:0000256" key="1">
    <source>
        <dbReference type="SAM" id="Phobius"/>
    </source>
</evidence>
<name>A0A4Y7QJF6_9AGAM</name>
<keyword evidence="1" id="KW-0812">Transmembrane</keyword>
<organism evidence="2 3">
    <name type="scientific">Rickenella mellea</name>
    <dbReference type="NCBI Taxonomy" id="50990"/>
    <lineage>
        <taxon>Eukaryota</taxon>
        <taxon>Fungi</taxon>
        <taxon>Dikarya</taxon>
        <taxon>Basidiomycota</taxon>
        <taxon>Agaricomycotina</taxon>
        <taxon>Agaricomycetes</taxon>
        <taxon>Hymenochaetales</taxon>
        <taxon>Rickenellaceae</taxon>
        <taxon>Rickenella</taxon>
    </lineage>
</organism>
<feature type="transmembrane region" description="Helical" evidence="1">
    <location>
        <begin position="105"/>
        <end position="123"/>
    </location>
</feature>
<feature type="transmembrane region" description="Helical" evidence="1">
    <location>
        <begin position="12"/>
        <end position="33"/>
    </location>
</feature>
<proteinExistence type="predicted"/>
<keyword evidence="1" id="KW-1133">Transmembrane helix</keyword>